<evidence type="ECO:0008006" key="4">
    <source>
        <dbReference type="Google" id="ProtNLM"/>
    </source>
</evidence>
<sequence length="146" mass="15407">MKFIQRATTLLAATTLAAGTLVAGASPASAASITFAYDSPNGSGQIVVLRDGKHAGYLYWNSDPIPELNWPGDAFLASDGLADGYGIEAHLYSGTLHRMATTRGHDAPYTSPWTTGNLPEGEMVLLQVCYVKGTSSNCSNTMLKHA</sequence>
<evidence type="ECO:0000313" key="2">
    <source>
        <dbReference type="EMBL" id="GGX94916.1"/>
    </source>
</evidence>
<comment type="caution">
    <text evidence="2">The sequence shown here is derived from an EMBL/GenBank/DDBJ whole genome shotgun (WGS) entry which is preliminary data.</text>
</comment>
<keyword evidence="3" id="KW-1185">Reference proteome</keyword>
<evidence type="ECO:0000313" key="3">
    <source>
        <dbReference type="Proteomes" id="UP000645555"/>
    </source>
</evidence>
<gene>
    <name evidence="2" type="ORF">GCM10010515_72050</name>
</gene>
<dbReference type="AlphaFoldDB" id="A0A918NTY8"/>
<dbReference type="EMBL" id="BMWD01000042">
    <property type="protein sequence ID" value="GGX94916.1"/>
    <property type="molecule type" value="Genomic_DNA"/>
</dbReference>
<protein>
    <recommendedName>
        <fullName evidence="4">Secreted protein</fullName>
    </recommendedName>
</protein>
<dbReference type="Proteomes" id="UP000645555">
    <property type="component" value="Unassembled WGS sequence"/>
</dbReference>
<name>A0A918NTY8_9ACTN</name>
<dbReference type="RefSeq" id="WP_190039849.1">
    <property type="nucleotide sequence ID" value="NZ_BMWD01000042.1"/>
</dbReference>
<accession>A0A918NTY8</accession>
<feature type="signal peptide" evidence="1">
    <location>
        <begin position="1"/>
        <end position="30"/>
    </location>
</feature>
<proteinExistence type="predicted"/>
<evidence type="ECO:0000256" key="1">
    <source>
        <dbReference type="SAM" id="SignalP"/>
    </source>
</evidence>
<organism evidence="2 3">
    <name type="scientific">Streptomyces fructofermentans</name>
    <dbReference type="NCBI Taxonomy" id="152141"/>
    <lineage>
        <taxon>Bacteria</taxon>
        <taxon>Bacillati</taxon>
        <taxon>Actinomycetota</taxon>
        <taxon>Actinomycetes</taxon>
        <taxon>Kitasatosporales</taxon>
        <taxon>Streptomycetaceae</taxon>
        <taxon>Streptomyces</taxon>
    </lineage>
</organism>
<keyword evidence="1" id="KW-0732">Signal</keyword>
<reference evidence="2" key="2">
    <citation type="submission" date="2020-09" db="EMBL/GenBank/DDBJ databases">
        <authorList>
            <person name="Sun Q."/>
            <person name="Ohkuma M."/>
        </authorList>
    </citation>
    <scope>NUCLEOTIDE SEQUENCE</scope>
    <source>
        <strain evidence="2">JCM 4956</strain>
    </source>
</reference>
<reference evidence="2" key="1">
    <citation type="journal article" date="2014" name="Int. J. Syst. Evol. Microbiol.">
        <title>Complete genome sequence of Corynebacterium casei LMG S-19264T (=DSM 44701T), isolated from a smear-ripened cheese.</title>
        <authorList>
            <consortium name="US DOE Joint Genome Institute (JGI-PGF)"/>
            <person name="Walter F."/>
            <person name="Albersmeier A."/>
            <person name="Kalinowski J."/>
            <person name="Ruckert C."/>
        </authorList>
    </citation>
    <scope>NUCLEOTIDE SEQUENCE</scope>
    <source>
        <strain evidence="2">JCM 4956</strain>
    </source>
</reference>
<feature type="chain" id="PRO_5038093148" description="Secreted protein" evidence="1">
    <location>
        <begin position="31"/>
        <end position="146"/>
    </location>
</feature>